<evidence type="ECO:0000313" key="2">
    <source>
        <dbReference type="EMBL" id="MCE9240829.1"/>
    </source>
</evidence>
<dbReference type="Proteomes" id="UP001200544">
    <property type="component" value="Unassembled WGS sequence"/>
</dbReference>
<dbReference type="RefSeq" id="WP_234129439.1">
    <property type="nucleotide sequence ID" value="NZ_JAHYQA010000033.1"/>
</dbReference>
<dbReference type="EMBL" id="JAHYQA010000033">
    <property type="protein sequence ID" value="MCE9240829.1"/>
    <property type="molecule type" value="Genomic_DNA"/>
</dbReference>
<evidence type="ECO:0008006" key="4">
    <source>
        <dbReference type="Google" id="ProtNLM"/>
    </source>
</evidence>
<evidence type="ECO:0000256" key="1">
    <source>
        <dbReference type="SAM" id="Coils"/>
    </source>
</evidence>
<reference evidence="2" key="1">
    <citation type="submission" date="2021-07" db="EMBL/GenBank/DDBJ databases">
        <title>Comparative genomics of Bacteroides fragilis group isolates reveals species-dependent resistance mechanisms and validates clinical tools for resistance prediction.</title>
        <authorList>
            <person name="Wallace M.J."/>
            <person name="Jean S."/>
            <person name="Wallace M.A."/>
            <person name="Carey-Ann B.D."/>
            <person name="Dantas G."/>
        </authorList>
    </citation>
    <scope>NUCLEOTIDE SEQUENCE</scope>
    <source>
        <strain evidence="2">BJH_160</strain>
    </source>
</reference>
<protein>
    <recommendedName>
        <fullName evidence="4">Phage protein</fullName>
    </recommendedName>
</protein>
<keyword evidence="1" id="KW-0175">Coiled coil</keyword>
<gene>
    <name evidence="2" type="ORF">K0H07_27270</name>
</gene>
<organism evidence="2 3">
    <name type="scientific">Bacteroides thetaiotaomicron</name>
    <dbReference type="NCBI Taxonomy" id="818"/>
    <lineage>
        <taxon>Bacteria</taxon>
        <taxon>Pseudomonadati</taxon>
        <taxon>Bacteroidota</taxon>
        <taxon>Bacteroidia</taxon>
        <taxon>Bacteroidales</taxon>
        <taxon>Bacteroidaceae</taxon>
        <taxon>Bacteroides</taxon>
    </lineage>
</organism>
<sequence length="119" mass="14093">MDETLEQQIRRLEFCRDCIVLDYDAEKEEYNRLEMVIEELKKEKDMNKIKKTGIPKNRKILMTFEEYQAVQLGLSEIEATTGYGNLPEKDINRYKEVEASLRSLISKFTTTEKKRYGNS</sequence>
<feature type="coiled-coil region" evidence="1">
    <location>
        <begin position="23"/>
        <end position="50"/>
    </location>
</feature>
<name>A0AAW4ZGK7_BACT4</name>
<proteinExistence type="predicted"/>
<accession>A0AAW4ZGK7</accession>
<comment type="caution">
    <text evidence="2">The sequence shown here is derived from an EMBL/GenBank/DDBJ whole genome shotgun (WGS) entry which is preliminary data.</text>
</comment>
<dbReference type="AlphaFoldDB" id="A0AAW4ZGK7"/>
<evidence type="ECO:0000313" key="3">
    <source>
        <dbReference type="Proteomes" id="UP001200544"/>
    </source>
</evidence>